<dbReference type="Proteomes" id="UP000481153">
    <property type="component" value="Unassembled WGS sequence"/>
</dbReference>
<comment type="caution">
    <text evidence="7">The sequence shown here is derived from an EMBL/GenBank/DDBJ whole genome shotgun (WGS) entry which is preliminary data.</text>
</comment>
<keyword evidence="8" id="KW-1185">Reference proteome</keyword>
<evidence type="ECO:0000256" key="1">
    <source>
        <dbReference type="ARBA" id="ARBA00022527"/>
    </source>
</evidence>
<dbReference type="PROSITE" id="PS50011">
    <property type="entry name" value="PROTEIN_KINASE_DOM"/>
    <property type="match status" value="1"/>
</dbReference>
<dbReference type="SMART" id="SM00220">
    <property type="entry name" value="S_TKc"/>
    <property type="match status" value="1"/>
</dbReference>
<evidence type="ECO:0000313" key="7">
    <source>
        <dbReference type="EMBL" id="KAF0741549.1"/>
    </source>
</evidence>
<protein>
    <recommendedName>
        <fullName evidence="6">Protein kinase domain-containing protein</fullName>
    </recommendedName>
</protein>
<dbReference type="PANTHER" id="PTHR44329:SF214">
    <property type="entry name" value="PROTEIN KINASE DOMAIN-CONTAINING PROTEIN"/>
    <property type="match status" value="1"/>
</dbReference>
<keyword evidence="5" id="KW-1133">Transmembrane helix</keyword>
<dbReference type="InterPro" id="IPR000719">
    <property type="entry name" value="Prot_kinase_dom"/>
</dbReference>
<keyword evidence="5" id="KW-0812">Transmembrane</keyword>
<dbReference type="AlphaFoldDB" id="A0A6G0XM63"/>
<dbReference type="GO" id="GO:0004674">
    <property type="term" value="F:protein serine/threonine kinase activity"/>
    <property type="evidence" value="ECO:0007669"/>
    <property type="project" value="UniProtKB-KW"/>
</dbReference>
<dbReference type="InterPro" id="IPR008271">
    <property type="entry name" value="Ser/Thr_kinase_AS"/>
</dbReference>
<accession>A0A6G0XM63</accession>
<keyword evidence="1" id="KW-0808">Transferase</keyword>
<dbReference type="InterPro" id="IPR011009">
    <property type="entry name" value="Kinase-like_dom_sf"/>
</dbReference>
<dbReference type="VEuPathDB" id="FungiDB:AeMF1_021884"/>
<dbReference type="CDD" id="cd12087">
    <property type="entry name" value="TM_EGFR-like"/>
    <property type="match status" value="1"/>
</dbReference>
<dbReference type="InterPro" id="IPR017441">
    <property type="entry name" value="Protein_kinase_ATP_BS"/>
</dbReference>
<dbReference type="InterPro" id="IPR051681">
    <property type="entry name" value="Ser/Thr_Kinases-Pseudokinases"/>
</dbReference>
<dbReference type="EMBL" id="VJMJ01000036">
    <property type="protein sequence ID" value="KAF0741549.1"/>
    <property type="molecule type" value="Genomic_DNA"/>
</dbReference>
<evidence type="ECO:0000256" key="5">
    <source>
        <dbReference type="SAM" id="Phobius"/>
    </source>
</evidence>
<dbReference type="SUPFAM" id="SSF56112">
    <property type="entry name" value="Protein kinase-like (PK-like)"/>
    <property type="match status" value="1"/>
</dbReference>
<dbReference type="Pfam" id="PF00069">
    <property type="entry name" value="Pkinase"/>
    <property type="match status" value="1"/>
</dbReference>
<dbReference type="PANTHER" id="PTHR44329">
    <property type="entry name" value="SERINE/THREONINE-PROTEIN KINASE TNNI3K-RELATED"/>
    <property type="match status" value="1"/>
</dbReference>
<evidence type="ECO:0000256" key="4">
    <source>
        <dbReference type="PROSITE-ProRule" id="PRU10141"/>
    </source>
</evidence>
<dbReference type="PROSITE" id="PS00107">
    <property type="entry name" value="PROTEIN_KINASE_ATP"/>
    <property type="match status" value="1"/>
</dbReference>
<dbReference type="PROSITE" id="PS00108">
    <property type="entry name" value="PROTEIN_KINASE_ST"/>
    <property type="match status" value="1"/>
</dbReference>
<keyword evidence="2 4" id="KW-0547">Nucleotide-binding</keyword>
<gene>
    <name evidence="7" type="ORF">Ae201684_003231</name>
</gene>
<proteinExistence type="predicted"/>
<keyword evidence="3 4" id="KW-0067">ATP-binding</keyword>
<dbReference type="GO" id="GO:0005524">
    <property type="term" value="F:ATP binding"/>
    <property type="evidence" value="ECO:0007669"/>
    <property type="project" value="UniProtKB-UniRule"/>
</dbReference>
<sequence length="567" mass="61378">MMIRGGAPWICALDTSSSNIYAVRLGSQNEVECYSEDSGASCKVYPSFFQCAIPSDSPNAAAITCPLFSRVEVSTICGNRRLKAMELDPNIYSCQQTNANSFAAMRILGSTAMMCLSGGQCTSLTTSKPCRGLLGQTSDVKCKSVDALSFCSPTTLQPTTTSRPAPSATSRAPTTQAITLTPSSASLPPVPGTTAINGSLISSANGSQDATASSGSSSSTVAIVASICGAVIAVALIVLFIFWRRRRQAHKSHDDDGFLQASDDERDDVVSAADDMQNLNLSAISLHRVDSNAIVRGKKLGSGGFGNIYLGHFYGKAVAIKQLTSQLRRHREDVQAFIDEMVLMARFKSPYVVSFVGANWSNDSPADIECILEYMDNGDLRDYLKSHTHETYPWSEKHECILAIVLGLAYLHSLDVIHRDLKSRNVLMDSTKGTKLTDFGVSRKLTTDTMTIGVGTYRWMAPEVLQSSHYTAKADIFSLGMILVELDTHKVPFDDVRNAKGQPVADTVIMGMVVNNTVKIQFSKDMPPPLAQLAKLCLLRDPSLRPTALQLLTALQEMQPRDSEVSL</sequence>
<feature type="transmembrane region" description="Helical" evidence="5">
    <location>
        <begin position="221"/>
        <end position="243"/>
    </location>
</feature>
<dbReference type="Gene3D" id="3.30.200.20">
    <property type="entry name" value="Phosphorylase Kinase, domain 1"/>
    <property type="match status" value="1"/>
</dbReference>
<evidence type="ECO:0000256" key="3">
    <source>
        <dbReference type="ARBA" id="ARBA00022840"/>
    </source>
</evidence>
<feature type="domain" description="Protein kinase" evidence="6">
    <location>
        <begin position="294"/>
        <end position="558"/>
    </location>
</feature>
<organism evidence="7 8">
    <name type="scientific">Aphanomyces euteiches</name>
    <dbReference type="NCBI Taxonomy" id="100861"/>
    <lineage>
        <taxon>Eukaryota</taxon>
        <taxon>Sar</taxon>
        <taxon>Stramenopiles</taxon>
        <taxon>Oomycota</taxon>
        <taxon>Saprolegniomycetes</taxon>
        <taxon>Saprolegniales</taxon>
        <taxon>Verrucalvaceae</taxon>
        <taxon>Aphanomyces</taxon>
    </lineage>
</organism>
<evidence type="ECO:0000313" key="8">
    <source>
        <dbReference type="Proteomes" id="UP000481153"/>
    </source>
</evidence>
<feature type="binding site" evidence="4">
    <location>
        <position position="321"/>
    </location>
    <ligand>
        <name>ATP</name>
        <dbReference type="ChEBI" id="CHEBI:30616"/>
    </ligand>
</feature>
<keyword evidence="1" id="KW-0723">Serine/threonine-protein kinase</keyword>
<name>A0A6G0XM63_9STRA</name>
<reference evidence="7 8" key="1">
    <citation type="submission" date="2019-07" db="EMBL/GenBank/DDBJ databases">
        <title>Genomics analysis of Aphanomyces spp. identifies a new class of oomycete effector associated with host adaptation.</title>
        <authorList>
            <person name="Gaulin E."/>
        </authorList>
    </citation>
    <scope>NUCLEOTIDE SEQUENCE [LARGE SCALE GENOMIC DNA]</scope>
    <source>
        <strain evidence="7 8">ATCC 201684</strain>
    </source>
</reference>
<keyword evidence="1" id="KW-0418">Kinase</keyword>
<dbReference type="Gene3D" id="1.10.510.10">
    <property type="entry name" value="Transferase(Phosphotransferase) domain 1"/>
    <property type="match status" value="1"/>
</dbReference>
<keyword evidence="5" id="KW-0472">Membrane</keyword>
<evidence type="ECO:0000256" key="2">
    <source>
        <dbReference type="ARBA" id="ARBA00022741"/>
    </source>
</evidence>
<dbReference type="PRINTS" id="PR00109">
    <property type="entry name" value="TYRKINASE"/>
</dbReference>
<dbReference type="InterPro" id="IPR001245">
    <property type="entry name" value="Ser-Thr/Tyr_kinase_cat_dom"/>
</dbReference>
<evidence type="ECO:0000259" key="6">
    <source>
        <dbReference type="PROSITE" id="PS50011"/>
    </source>
</evidence>